<evidence type="ECO:0000313" key="2">
    <source>
        <dbReference type="EMBL" id="CAF1628311.1"/>
    </source>
</evidence>
<dbReference type="EMBL" id="CAJNOK010058110">
    <property type="protein sequence ID" value="CAF1628311.1"/>
    <property type="molecule type" value="Genomic_DNA"/>
</dbReference>
<reference evidence="2" key="1">
    <citation type="submission" date="2021-02" db="EMBL/GenBank/DDBJ databases">
        <authorList>
            <person name="Nowell W R."/>
        </authorList>
    </citation>
    <scope>NUCLEOTIDE SEQUENCE</scope>
</reference>
<feature type="non-terminal residue" evidence="2">
    <location>
        <position position="1"/>
    </location>
</feature>
<dbReference type="Proteomes" id="UP000682733">
    <property type="component" value="Unassembled WGS sequence"/>
</dbReference>
<feature type="region of interest" description="Disordered" evidence="1">
    <location>
        <begin position="16"/>
        <end position="37"/>
    </location>
</feature>
<organism evidence="2 4">
    <name type="scientific">Didymodactylos carnosus</name>
    <dbReference type="NCBI Taxonomy" id="1234261"/>
    <lineage>
        <taxon>Eukaryota</taxon>
        <taxon>Metazoa</taxon>
        <taxon>Spiralia</taxon>
        <taxon>Gnathifera</taxon>
        <taxon>Rotifera</taxon>
        <taxon>Eurotatoria</taxon>
        <taxon>Bdelloidea</taxon>
        <taxon>Philodinida</taxon>
        <taxon>Philodinidae</taxon>
        <taxon>Didymodactylos</taxon>
    </lineage>
</organism>
<dbReference type="Proteomes" id="UP000677228">
    <property type="component" value="Unassembled WGS sequence"/>
</dbReference>
<evidence type="ECO:0000313" key="3">
    <source>
        <dbReference type="EMBL" id="CAF4452728.1"/>
    </source>
</evidence>
<protein>
    <submittedName>
        <fullName evidence="2">Uncharacterized protein</fullName>
    </submittedName>
</protein>
<dbReference type="EMBL" id="CAJOBA010083541">
    <property type="protein sequence ID" value="CAF4452728.1"/>
    <property type="molecule type" value="Genomic_DNA"/>
</dbReference>
<accession>A0A8S2G544</accession>
<gene>
    <name evidence="2" type="ORF">OVA965_LOCUS43579</name>
    <name evidence="3" type="ORF">TMI583_LOCUS45898</name>
</gene>
<dbReference type="AlphaFoldDB" id="A0A8S2G544"/>
<evidence type="ECO:0000256" key="1">
    <source>
        <dbReference type="SAM" id="MobiDB-lite"/>
    </source>
</evidence>
<proteinExistence type="predicted"/>
<comment type="caution">
    <text evidence="2">The sequence shown here is derived from an EMBL/GenBank/DDBJ whole genome shotgun (WGS) entry which is preliminary data.</text>
</comment>
<sequence length="44" mass="4749">MVISYCGQILSPTSSPTVSPLIGSPSPIRRDDDVPVGSQVIHWR</sequence>
<name>A0A8S2G544_9BILA</name>
<evidence type="ECO:0000313" key="4">
    <source>
        <dbReference type="Proteomes" id="UP000677228"/>
    </source>
</evidence>